<dbReference type="Gene3D" id="3.40.630.40">
    <property type="entry name" value="Zn-dependent exopeptidases"/>
    <property type="match status" value="1"/>
</dbReference>
<gene>
    <name evidence="2" type="ORF">LZ480_06570</name>
</gene>
<dbReference type="SUPFAM" id="SSF53187">
    <property type="entry name" value="Zn-dependent exopeptidases"/>
    <property type="match status" value="1"/>
</dbReference>
<proteinExistence type="predicted"/>
<dbReference type="SMART" id="SM00646">
    <property type="entry name" value="Ami_3"/>
    <property type="match status" value="1"/>
</dbReference>
<evidence type="ECO:0000313" key="2">
    <source>
        <dbReference type="EMBL" id="MCH7321554.1"/>
    </source>
</evidence>
<evidence type="ECO:0000313" key="3">
    <source>
        <dbReference type="Proteomes" id="UP001316087"/>
    </source>
</evidence>
<sequence length="177" mass="19780">MLTISAGHFGRATGASDLIDEGSEVVEVVTALQMHFQASTITPQFIIDRYSKNQAQNLRYLIAAHNKTKRVLDVSIHFNAISDIREAGIGTEVLYVNPKLKEFAANMSAVIAKAGEFKDRGAKYRTNLAWLNKTMKPAIIIEICFVNSKTDVHCYQKNKPQIIEAIFKLLESYCSIN</sequence>
<organism evidence="2 3">
    <name type="scientific">Solibacillus palustris</name>
    <dbReference type="NCBI Taxonomy" id="2908203"/>
    <lineage>
        <taxon>Bacteria</taxon>
        <taxon>Bacillati</taxon>
        <taxon>Bacillota</taxon>
        <taxon>Bacilli</taxon>
        <taxon>Bacillales</taxon>
        <taxon>Caryophanaceae</taxon>
        <taxon>Solibacillus</taxon>
    </lineage>
</organism>
<protein>
    <submittedName>
        <fullName evidence="2">N-acetylmuramoyl-L-alanine amidase</fullName>
    </submittedName>
</protein>
<dbReference type="Pfam" id="PF01520">
    <property type="entry name" value="Amidase_3"/>
    <property type="match status" value="1"/>
</dbReference>
<name>A0ABS9UB51_9BACL</name>
<dbReference type="RefSeq" id="WP_241368579.1">
    <property type="nucleotide sequence ID" value="NZ_JAKZFC010000001.1"/>
</dbReference>
<dbReference type="Proteomes" id="UP001316087">
    <property type="component" value="Unassembled WGS sequence"/>
</dbReference>
<dbReference type="EMBL" id="JAKZFC010000001">
    <property type="protein sequence ID" value="MCH7321554.1"/>
    <property type="molecule type" value="Genomic_DNA"/>
</dbReference>
<dbReference type="InterPro" id="IPR002508">
    <property type="entry name" value="MurNAc-LAA_cat"/>
</dbReference>
<accession>A0ABS9UB51</accession>
<dbReference type="CDD" id="cd02696">
    <property type="entry name" value="MurNAc-LAA"/>
    <property type="match status" value="1"/>
</dbReference>
<reference evidence="2 3" key="1">
    <citation type="submission" date="2022-03" db="EMBL/GenBank/DDBJ databases">
        <authorList>
            <person name="Jo J.-H."/>
            <person name="Im W.-T."/>
        </authorList>
    </citation>
    <scope>NUCLEOTIDE SEQUENCE [LARGE SCALE GENOMIC DNA]</scope>
    <source>
        <strain evidence="2 3">MA9</strain>
    </source>
</reference>
<comment type="caution">
    <text evidence="2">The sequence shown here is derived from an EMBL/GenBank/DDBJ whole genome shotgun (WGS) entry which is preliminary data.</text>
</comment>
<feature type="domain" description="MurNAc-LAA" evidence="1">
    <location>
        <begin position="60"/>
        <end position="171"/>
    </location>
</feature>
<keyword evidence="3" id="KW-1185">Reference proteome</keyword>
<evidence type="ECO:0000259" key="1">
    <source>
        <dbReference type="SMART" id="SM00646"/>
    </source>
</evidence>